<feature type="domain" description="Serine-threonine/tyrosine-protein kinase catalytic" evidence="4">
    <location>
        <begin position="83"/>
        <end position="117"/>
    </location>
</feature>
<dbReference type="AlphaFoldDB" id="A0A835HV45"/>
<dbReference type="SUPFAM" id="SSF56112">
    <property type="entry name" value="Protein kinase-like (PK-like)"/>
    <property type="match status" value="1"/>
</dbReference>
<dbReference type="Gene3D" id="1.10.510.10">
    <property type="entry name" value="Transferase(Phosphotransferase) domain 1"/>
    <property type="match status" value="1"/>
</dbReference>
<evidence type="ECO:0000256" key="2">
    <source>
        <dbReference type="ARBA" id="ARBA00022840"/>
    </source>
</evidence>
<keyword evidence="2" id="KW-0067">ATP-binding</keyword>
<accession>A0A835HV45</accession>
<evidence type="ECO:0000313" key="6">
    <source>
        <dbReference type="Proteomes" id="UP000631114"/>
    </source>
</evidence>
<comment type="caution">
    <text evidence="5">The sequence shown here is derived from an EMBL/GenBank/DDBJ whole genome shotgun (WGS) entry which is preliminary data.</text>
</comment>
<name>A0A835HV45_9MAGN</name>
<dbReference type="InterPro" id="IPR011009">
    <property type="entry name" value="Kinase-like_dom_sf"/>
</dbReference>
<evidence type="ECO:0000259" key="4">
    <source>
        <dbReference type="Pfam" id="PF07714"/>
    </source>
</evidence>
<dbReference type="Pfam" id="PF07714">
    <property type="entry name" value="PK_Tyr_Ser-Thr"/>
    <property type="match status" value="1"/>
</dbReference>
<dbReference type="InterPro" id="IPR001245">
    <property type="entry name" value="Ser-Thr/Tyr_kinase_cat_dom"/>
</dbReference>
<dbReference type="EMBL" id="JADFTS010000005">
    <property type="protein sequence ID" value="KAF9605331.1"/>
    <property type="molecule type" value="Genomic_DNA"/>
</dbReference>
<keyword evidence="1" id="KW-0547">Nucleotide-binding</keyword>
<keyword evidence="6" id="KW-1185">Reference proteome</keyword>
<evidence type="ECO:0000256" key="3">
    <source>
        <dbReference type="SAM" id="MobiDB-lite"/>
    </source>
</evidence>
<dbReference type="PANTHER" id="PTHR47989:SF14">
    <property type="entry name" value="INACTIVE PROTEIN KINASE SELMODRAFT_444075"/>
    <property type="match status" value="1"/>
</dbReference>
<evidence type="ECO:0000313" key="5">
    <source>
        <dbReference type="EMBL" id="KAF9605331.1"/>
    </source>
</evidence>
<feature type="compositionally biased region" description="Low complexity" evidence="3">
    <location>
        <begin position="1"/>
        <end position="13"/>
    </location>
</feature>
<gene>
    <name evidence="5" type="ORF">IFM89_016096</name>
</gene>
<dbReference type="GO" id="GO:0004672">
    <property type="term" value="F:protein kinase activity"/>
    <property type="evidence" value="ECO:0007669"/>
    <property type="project" value="InterPro"/>
</dbReference>
<sequence>MAEILSSSHSSLKSSDESSQRLKNIHSSTAKVLVEKFSKLDREGLGRLNYRQDVEFGGNVEKRVIIRKRTSGPPHCIQYVSTRLLYLAPEYTQSSQITEKANVYSFGVVLVELVTGRKVVDISRPKDQQCCTELRFGLDAITNILLGLDLIETSFTDSLLNLPLMLFKHFVEIPRGGIKGPSVGVSRIPPPIFDSPPLT</sequence>
<dbReference type="Proteomes" id="UP000631114">
    <property type="component" value="Unassembled WGS sequence"/>
</dbReference>
<protein>
    <recommendedName>
        <fullName evidence="4">Serine-threonine/tyrosine-protein kinase catalytic domain-containing protein</fullName>
    </recommendedName>
</protein>
<organism evidence="5 6">
    <name type="scientific">Coptis chinensis</name>
    <dbReference type="NCBI Taxonomy" id="261450"/>
    <lineage>
        <taxon>Eukaryota</taxon>
        <taxon>Viridiplantae</taxon>
        <taxon>Streptophyta</taxon>
        <taxon>Embryophyta</taxon>
        <taxon>Tracheophyta</taxon>
        <taxon>Spermatophyta</taxon>
        <taxon>Magnoliopsida</taxon>
        <taxon>Ranunculales</taxon>
        <taxon>Ranunculaceae</taxon>
        <taxon>Coptidoideae</taxon>
        <taxon>Coptis</taxon>
    </lineage>
</organism>
<evidence type="ECO:0000256" key="1">
    <source>
        <dbReference type="ARBA" id="ARBA00022741"/>
    </source>
</evidence>
<reference evidence="5 6" key="1">
    <citation type="submission" date="2020-10" db="EMBL/GenBank/DDBJ databases">
        <title>The Coptis chinensis genome and diversification of protoberbering-type alkaloids.</title>
        <authorList>
            <person name="Wang B."/>
            <person name="Shu S."/>
            <person name="Song C."/>
            <person name="Liu Y."/>
        </authorList>
    </citation>
    <scope>NUCLEOTIDE SEQUENCE [LARGE SCALE GENOMIC DNA]</scope>
    <source>
        <strain evidence="5">HL-2020</strain>
        <tissue evidence="5">Leaf</tissue>
    </source>
</reference>
<dbReference type="GO" id="GO:0005524">
    <property type="term" value="F:ATP binding"/>
    <property type="evidence" value="ECO:0007669"/>
    <property type="project" value="UniProtKB-KW"/>
</dbReference>
<dbReference type="OrthoDB" id="688481at2759"/>
<proteinExistence type="predicted"/>
<dbReference type="PANTHER" id="PTHR47989">
    <property type="entry name" value="OS01G0750732 PROTEIN"/>
    <property type="match status" value="1"/>
</dbReference>
<feature type="region of interest" description="Disordered" evidence="3">
    <location>
        <begin position="1"/>
        <end position="20"/>
    </location>
</feature>